<proteinExistence type="predicted"/>
<feature type="transmembrane region" description="Helical" evidence="1">
    <location>
        <begin position="18"/>
        <end position="36"/>
    </location>
</feature>
<accession>A0A0S7BI20</accession>
<evidence type="ECO:0000256" key="1">
    <source>
        <dbReference type="SAM" id="Phobius"/>
    </source>
</evidence>
<sequence>MTTEINPGEQIRRLLKSWWIIAICMLVCGMAGYVVHTLRPPLYEAKATFNVWLDFNFLKTDREFTEYDEDLSINTVGDSYVMPAVIQHVTDEALKRGWIKAPNEIFLNYRLERKHSGWELRYLSTNPQIAMDMTNYWATAGYQYQMELENSASIPAYVRFSEPTLAVLPSQPVRYGRNNLILAGALIGLVIGILLSGRLSRKEK</sequence>
<feature type="transmembrane region" description="Helical" evidence="1">
    <location>
        <begin position="180"/>
        <end position="199"/>
    </location>
</feature>
<keyword evidence="1" id="KW-1133">Transmembrane helix</keyword>
<evidence type="ECO:0000313" key="2">
    <source>
        <dbReference type="EMBL" id="GAP13944.1"/>
    </source>
</evidence>
<dbReference type="AlphaFoldDB" id="A0A0S7BI20"/>
<evidence type="ECO:0008006" key="4">
    <source>
        <dbReference type="Google" id="ProtNLM"/>
    </source>
</evidence>
<gene>
    <name evidence="2" type="ORF">LARV_01703</name>
</gene>
<dbReference type="EMBL" id="DF967972">
    <property type="protein sequence ID" value="GAP13944.1"/>
    <property type="molecule type" value="Genomic_DNA"/>
</dbReference>
<evidence type="ECO:0000313" key="3">
    <source>
        <dbReference type="Proteomes" id="UP000055060"/>
    </source>
</evidence>
<keyword evidence="1" id="KW-0472">Membrane</keyword>
<reference evidence="2" key="1">
    <citation type="submission" date="2015-07" db="EMBL/GenBank/DDBJ databases">
        <title>Draft Genome Sequences of Anaerolinea thermolimosa IMO-1, Bellilinea caldifistulae GOMI-1, Leptolinea tardivitalis YMTK-2, Levilinea saccharolytica KIBI-1,Longilinea arvoryzae KOME-1, Previously Described as Members of the Anaerolineaceae (Chloroflexi).</title>
        <authorList>
            <person name="Sekiguchi Y."/>
            <person name="Ohashi A."/>
            <person name="Matsuura N."/>
            <person name="Tourlousse M.D."/>
        </authorList>
    </citation>
    <scope>NUCLEOTIDE SEQUENCE [LARGE SCALE GENOMIC DNA]</scope>
    <source>
        <strain evidence="2">KOME-1</strain>
    </source>
</reference>
<dbReference type="OrthoDB" id="2360475at2"/>
<keyword evidence="3" id="KW-1185">Reference proteome</keyword>
<organism evidence="2">
    <name type="scientific">Longilinea arvoryzae</name>
    <dbReference type="NCBI Taxonomy" id="360412"/>
    <lineage>
        <taxon>Bacteria</taxon>
        <taxon>Bacillati</taxon>
        <taxon>Chloroflexota</taxon>
        <taxon>Anaerolineae</taxon>
        <taxon>Anaerolineales</taxon>
        <taxon>Anaerolineaceae</taxon>
        <taxon>Longilinea</taxon>
    </lineage>
</organism>
<protein>
    <recommendedName>
        <fullName evidence="4">Polysaccharide chain length determinant N-terminal domain-containing protein</fullName>
    </recommendedName>
</protein>
<name>A0A0S7BI20_9CHLR</name>
<dbReference type="Proteomes" id="UP000055060">
    <property type="component" value="Unassembled WGS sequence"/>
</dbReference>
<dbReference type="RefSeq" id="WP_075073241.1">
    <property type="nucleotide sequence ID" value="NZ_DF967972.1"/>
</dbReference>
<dbReference type="STRING" id="360412.LARV_01703"/>
<keyword evidence="1" id="KW-0812">Transmembrane</keyword>